<proteinExistence type="predicted"/>
<dbReference type="Proteomes" id="UP000823749">
    <property type="component" value="Chromosome 1"/>
</dbReference>
<evidence type="ECO:0000313" key="1">
    <source>
        <dbReference type="EMBL" id="KAG5566252.1"/>
    </source>
</evidence>
<keyword evidence="2" id="KW-1185">Reference proteome</keyword>
<organism evidence="1 2">
    <name type="scientific">Rhododendron griersonianum</name>
    <dbReference type="NCBI Taxonomy" id="479676"/>
    <lineage>
        <taxon>Eukaryota</taxon>
        <taxon>Viridiplantae</taxon>
        <taxon>Streptophyta</taxon>
        <taxon>Embryophyta</taxon>
        <taxon>Tracheophyta</taxon>
        <taxon>Spermatophyta</taxon>
        <taxon>Magnoliopsida</taxon>
        <taxon>eudicotyledons</taxon>
        <taxon>Gunneridae</taxon>
        <taxon>Pentapetalae</taxon>
        <taxon>asterids</taxon>
        <taxon>Ericales</taxon>
        <taxon>Ericaceae</taxon>
        <taxon>Ericoideae</taxon>
        <taxon>Rhodoreae</taxon>
        <taxon>Rhododendron</taxon>
    </lineage>
</organism>
<name>A0AAV6LN15_9ERIC</name>
<reference evidence="1" key="1">
    <citation type="submission" date="2020-08" db="EMBL/GenBank/DDBJ databases">
        <title>Plant Genome Project.</title>
        <authorList>
            <person name="Zhang R.-G."/>
        </authorList>
    </citation>
    <scope>NUCLEOTIDE SEQUENCE</scope>
    <source>
        <strain evidence="1">WSP0</strain>
        <tissue evidence="1">Leaf</tissue>
    </source>
</reference>
<accession>A0AAV6LN15</accession>
<protein>
    <submittedName>
        <fullName evidence="1">Uncharacterized protein</fullName>
    </submittedName>
</protein>
<sequence length="111" mass="12496">MLRASDHLDPLGRQQTSFCLLSPSHQGKALNHVWNVDCKKQKRYVILKKKENLKRQSFCVDGGNESEESPTSRPVEIDAEMAAMIANNLPPAVRFEATDTSVWIPPPRNPI</sequence>
<comment type="caution">
    <text evidence="1">The sequence shown here is derived from an EMBL/GenBank/DDBJ whole genome shotgun (WGS) entry which is preliminary data.</text>
</comment>
<dbReference type="AlphaFoldDB" id="A0AAV6LN15"/>
<evidence type="ECO:0000313" key="2">
    <source>
        <dbReference type="Proteomes" id="UP000823749"/>
    </source>
</evidence>
<dbReference type="EMBL" id="JACTNZ010000001">
    <property type="protein sequence ID" value="KAG5566252.1"/>
    <property type="molecule type" value="Genomic_DNA"/>
</dbReference>
<gene>
    <name evidence="1" type="ORF">RHGRI_002004</name>
</gene>